<dbReference type="PANTHER" id="PTHR44586">
    <property type="entry name" value="F-BOX DOMAIN CONTAINING PROTEIN, EXPRESSED"/>
    <property type="match status" value="1"/>
</dbReference>
<dbReference type="InterPro" id="IPR005174">
    <property type="entry name" value="KIB1-4_b-propeller"/>
</dbReference>
<evidence type="ECO:0000313" key="3">
    <source>
        <dbReference type="EMBL" id="KAF8706568.1"/>
    </source>
</evidence>
<feature type="domain" description="KIB1-4 beta-propeller" evidence="2">
    <location>
        <begin position="76"/>
        <end position="377"/>
    </location>
</feature>
<protein>
    <recommendedName>
        <fullName evidence="5">F-box domain-containing protein</fullName>
    </recommendedName>
</protein>
<sequence>MEPPPAAYDAADWSKLPADILTSVLWCLEFPDFFSSAAVCTSWRATALDLRRRGRVYTRPQTPCLFYVSPAGAEIYSLAAGRSYRLPDLPGTPVADCYIWGSSHGWLVTADARSDLHLLNPATGEQIGLPPVATMEHVTPVFDEAGELSRYHLSFYNATLPRKETCPPQPYEVGELREVLYLKAVLSCDPSRGDCIAMLIHNPERQISFARVGGLQWHWITTSPQYSQYSDCIYHNNAFYAMTRQGGIHCYTIEGSCASCDVVFKDTLPYIAYNVYIARTLSGDVLQIWRFTDTPCEEGKEMHTDGIEIYKLDFDNQCIISVDSMGDDALFIGHSYTCCLSTRDYPKLLPGHVYFTDDAEYWLIEYKNIRRDVGIYNLENDSSLDVVSSQQWLNWPNPIWITPSFTKINQ</sequence>
<proteinExistence type="predicted"/>
<evidence type="ECO:0000313" key="4">
    <source>
        <dbReference type="Proteomes" id="UP000636709"/>
    </source>
</evidence>
<gene>
    <name evidence="3" type="ORF">HU200_030851</name>
</gene>
<accession>A0A835BRB7</accession>
<dbReference type="CDD" id="cd09917">
    <property type="entry name" value="F-box_SF"/>
    <property type="match status" value="1"/>
</dbReference>
<dbReference type="Proteomes" id="UP000636709">
    <property type="component" value="Unassembled WGS sequence"/>
</dbReference>
<feature type="domain" description="F-box" evidence="1">
    <location>
        <begin position="13"/>
        <end position="51"/>
    </location>
</feature>
<dbReference type="Pfam" id="PF03478">
    <property type="entry name" value="Beta-prop_KIB1-4"/>
    <property type="match status" value="1"/>
</dbReference>
<evidence type="ECO:0000259" key="1">
    <source>
        <dbReference type="Pfam" id="PF00646"/>
    </source>
</evidence>
<comment type="caution">
    <text evidence="3">The sequence shown here is derived from an EMBL/GenBank/DDBJ whole genome shotgun (WGS) entry which is preliminary data.</text>
</comment>
<dbReference type="InterPro" id="IPR001810">
    <property type="entry name" value="F-box_dom"/>
</dbReference>
<dbReference type="Pfam" id="PF00646">
    <property type="entry name" value="F-box"/>
    <property type="match status" value="1"/>
</dbReference>
<reference evidence="3" key="1">
    <citation type="submission" date="2020-07" db="EMBL/GenBank/DDBJ databases">
        <title>Genome sequence and genetic diversity analysis of an under-domesticated orphan crop, white fonio (Digitaria exilis).</title>
        <authorList>
            <person name="Bennetzen J.L."/>
            <person name="Chen S."/>
            <person name="Ma X."/>
            <person name="Wang X."/>
            <person name="Yssel A.E.J."/>
            <person name="Chaluvadi S.R."/>
            <person name="Johnson M."/>
            <person name="Gangashetty P."/>
            <person name="Hamidou F."/>
            <person name="Sanogo M.D."/>
            <person name="Zwaenepoel A."/>
            <person name="Wallace J."/>
            <person name="Van De Peer Y."/>
            <person name="Van Deynze A."/>
        </authorList>
    </citation>
    <scope>NUCLEOTIDE SEQUENCE</scope>
    <source>
        <tissue evidence="3">Leaves</tissue>
    </source>
</reference>
<dbReference type="Gene3D" id="1.20.1280.50">
    <property type="match status" value="1"/>
</dbReference>
<organism evidence="3 4">
    <name type="scientific">Digitaria exilis</name>
    <dbReference type="NCBI Taxonomy" id="1010633"/>
    <lineage>
        <taxon>Eukaryota</taxon>
        <taxon>Viridiplantae</taxon>
        <taxon>Streptophyta</taxon>
        <taxon>Embryophyta</taxon>
        <taxon>Tracheophyta</taxon>
        <taxon>Spermatophyta</taxon>
        <taxon>Magnoliopsida</taxon>
        <taxon>Liliopsida</taxon>
        <taxon>Poales</taxon>
        <taxon>Poaceae</taxon>
        <taxon>PACMAD clade</taxon>
        <taxon>Panicoideae</taxon>
        <taxon>Panicodae</taxon>
        <taxon>Paniceae</taxon>
        <taxon>Anthephorinae</taxon>
        <taxon>Digitaria</taxon>
    </lineage>
</organism>
<evidence type="ECO:0000259" key="2">
    <source>
        <dbReference type="Pfam" id="PF03478"/>
    </source>
</evidence>
<dbReference type="AlphaFoldDB" id="A0A835BRB7"/>
<name>A0A835BRB7_9POAL</name>
<dbReference type="OrthoDB" id="722989at2759"/>
<dbReference type="PANTHER" id="PTHR44586:SF10">
    <property type="entry name" value="DUF295 DOMAIN-CONTAINING PROTEIN"/>
    <property type="match status" value="1"/>
</dbReference>
<keyword evidence="4" id="KW-1185">Reference proteome</keyword>
<dbReference type="EMBL" id="JACEFO010001767">
    <property type="protein sequence ID" value="KAF8706568.1"/>
    <property type="molecule type" value="Genomic_DNA"/>
</dbReference>
<evidence type="ECO:0008006" key="5">
    <source>
        <dbReference type="Google" id="ProtNLM"/>
    </source>
</evidence>
<dbReference type="SUPFAM" id="SSF81383">
    <property type="entry name" value="F-box domain"/>
    <property type="match status" value="1"/>
</dbReference>
<dbReference type="InterPro" id="IPR036047">
    <property type="entry name" value="F-box-like_dom_sf"/>
</dbReference>